<sequence length="436" mass="46217">MSWLISPNLALDELVAQRRAAGESIVHLGFGESRLPVFPGLVERLVAGADRNAYGPVAGDAAVRSAVAGYFARRGLPTDPEHVVVAPGSKALLLALQAAIPGDVLVPEPCWVTYAPQARLAGKRVFGVPIPAECGGVPDPDRLRETIRQARQQGYDPRLVVLTSPDNPTGTHAPPDVVKTLAMIAEEEDLILLSDEIYRDLVHDPAATPILSPAELARSRTVVITGLSKSLALGGWRIGAARFPDTAWGAQLRADVTGYASESWSTLAGPMQEVATYAFGEPPELLERLARDRGLHRAVARAMYDIVIHGGAECRPPTGGFYVYPDFEPLRETLAGKSVVGGESLQRHLLENCGVAVLAGVHFGDDARALRFRAATSMLYGATRAEQQAALDAPDPLAVGHVRAALDAVEAGFAELAGLSPCHPPPRSPALTGTPH</sequence>
<dbReference type="InterPro" id="IPR015422">
    <property type="entry name" value="PyrdxlP-dep_Trfase_small"/>
</dbReference>
<dbReference type="GO" id="GO:0008483">
    <property type="term" value="F:transaminase activity"/>
    <property type="evidence" value="ECO:0007669"/>
    <property type="project" value="UniProtKB-KW"/>
</dbReference>
<dbReference type="OrthoDB" id="2192472at2"/>
<evidence type="ECO:0000256" key="4">
    <source>
        <dbReference type="ARBA" id="ARBA00022679"/>
    </source>
</evidence>
<gene>
    <name evidence="8" type="ORF">CC117_16070</name>
</gene>
<keyword evidence="4 6" id="KW-0808">Transferase</keyword>
<comment type="similarity">
    <text evidence="2 6">Belongs to the class-I pyridoxal-phosphate-dependent aminotransferase family.</text>
</comment>
<name>A0A1S1QWA4_9ACTN</name>
<evidence type="ECO:0000256" key="2">
    <source>
        <dbReference type="ARBA" id="ARBA00007441"/>
    </source>
</evidence>
<dbReference type="PANTHER" id="PTHR46383">
    <property type="entry name" value="ASPARTATE AMINOTRANSFERASE"/>
    <property type="match status" value="1"/>
</dbReference>
<keyword evidence="3 6" id="KW-0032">Aminotransferase</keyword>
<evidence type="ECO:0000256" key="1">
    <source>
        <dbReference type="ARBA" id="ARBA00001933"/>
    </source>
</evidence>
<evidence type="ECO:0000259" key="7">
    <source>
        <dbReference type="Pfam" id="PF00155"/>
    </source>
</evidence>
<dbReference type="InterPro" id="IPR050596">
    <property type="entry name" value="AspAT/PAT-like"/>
</dbReference>
<dbReference type="InterPro" id="IPR004839">
    <property type="entry name" value="Aminotransferase_I/II_large"/>
</dbReference>
<protein>
    <recommendedName>
        <fullName evidence="6">Aminotransferase</fullName>
        <ecNumber evidence="6">2.6.1.-</ecNumber>
    </recommendedName>
</protein>
<dbReference type="CDD" id="cd00609">
    <property type="entry name" value="AAT_like"/>
    <property type="match status" value="1"/>
</dbReference>
<keyword evidence="5" id="KW-0663">Pyridoxal phosphate</keyword>
<dbReference type="InterPro" id="IPR015424">
    <property type="entry name" value="PyrdxlP-dep_Trfase"/>
</dbReference>
<dbReference type="Pfam" id="PF00155">
    <property type="entry name" value="Aminotran_1_2"/>
    <property type="match status" value="1"/>
</dbReference>
<evidence type="ECO:0000313" key="8">
    <source>
        <dbReference type="EMBL" id="OHV37987.1"/>
    </source>
</evidence>
<dbReference type="InterPro" id="IPR004838">
    <property type="entry name" value="NHTrfase_class1_PyrdxlP-BS"/>
</dbReference>
<dbReference type="GO" id="GO:0006520">
    <property type="term" value="P:amino acid metabolic process"/>
    <property type="evidence" value="ECO:0007669"/>
    <property type="project" value="InterPro"/>
</dbReference>
<dbReference type="SUPFAM" id="SSF53383">
    <property type="entry name" value="PLP-dependent transferases"/>
    <property type="match status" value="1"/>
</dbReference>
<comment type="cofactor">
    <cofactor evidence="1 6">
        <name>pyridoxal 5'-phosphate</name>
        <dbReference type="ChEBI" id="CHEBI:597326"/>
    </cofactor>
</comment>
<organism evidence="8 9">
    <name type="scientific">Parafrankia colletiae</name>
    <dbReference type="NCBI Taxonomy" id="573497"/>
    <lineage>
        <taxon>Bacteria</taxon>
        <taxon>Bacillati</taxon>
        <taxon>Actinomycetota</taxon>
        <taxon>Actinomycetes</taxon>
        <taxon>Frankiales</taxon>
        <taxon>Frankiaceae</taxon>
        <taxon>Parafrankia</taxon>
    </lineage>
</organism>
<keyword evidence="9" id="KW-1185">Reference proteome</keyword>
<dbReference type="Proteomes" id="UP000179627">
    <property type="component" value="Unassembled WGS sequence"/>
</dbReference>
<dbReference type="InterPro" id="IPR015421">
    <property type="entry name" value="PyrdxlP-dep_Trfase_major"/>
</dbReference>
<dbReference type="Gene3D" id="3.40.640.10">
    <property type="entry name" value="Type I PLP-dependent aspartate aminotransferase-like (Major domain)"/>
    <property type="match status" value="1"/>
</dbReference>
<dbReference type="EC" id="2.6.1.-" evidence="6"/>
<dbReference type="EMBL" id="MBLM01000110">
    <property type="protein sequence ID" value="OHV37987.1"/>
    <property type="molecule type" value="Genomic_DNA"/>
</dbReference>
<proteinExistence type="inferred from homology"/>
<evidence type="ECO:0000256" key="5">
    <source>
        <dbReference type="ARBA" id="ARBA00022898"/>
    </source>
</evidence>
<accession>A0A1S1QWA4</accession>
<evidence type="ECO:0000256" key="6">
    <source>
        <dbReference type="RuleBase" id="RU000481"/>
    </source>
</evidence>
<dbReference type="Gene3D" id="3.90.1150.10">
    <property type="entry name" value="Aspartate Aminotransferase, domain 1"/>
    <property type="match status" value="1"/>
</dbReference>
<dbReference type="AlphaFoldDB" id="A0A1S1QWA4"/>
<dbReference type="PROSITE" id="PS00105">
    <property type="entry name" value="AA_TRANSFER_CLASS_1"/>
    <property type="match status" value="1"/>
</dbReference>
<evidence type="ECO:0000256" key="3">
    <source>
        <dbReference type="ARBA" id="ARBA00022576"/>
    </source>
</evidence>
<comment type="caution">
    <text evidence="8">The sequence shown here is derived from an EMBL/GenBank/DDBJ whole genome shotgun (WGS) entry which is preliminary data.</text>
</comment>
<evidence type="ECO:0000313" key="9">
    <source>
        <dbReference type="Proteomes" id="UP000179627"/>
    </source>
</evidence>
<dbReference type="GO" id="GO:0030170">
    <property type="term" value="F:pyridoxal phosphate binding"/>
    <property type="evidence" value="ECO:0007669"/>
    <property type="project" value="InterPro"/>
</dbReference>
<reference evidence="9" key="1">
    <citation type="submission" date="2016-07" db="EMBL/GenBank/DDBJ databases">
        <title>Sequence Frankia sp. strain CcI1.17.</title>
        <authorList>
            <person name="Ghodhbane-Gtari F."/>
            <person name="Swanson E."/>
            <person name="Gueddou A."/>
            <person name="Morris K."/>
            <person name="Hezbri K."/>
            <person name="Ktari A."/>
            <person name="Nouioui I."/>
            <person name="Abebe-Akele F."/>
            <person name="Simpson S."/>
            <person name="Thomas K."/>
            <person name="Gtari M."/>
            <person name="Tisa L.S."/>
            <person name="Hurst S."/>
        </authorList>
    </citation>
    <scope>NUCLEOTIDE SEQUENCE [LARGE SCALE GENOMIC DNA]</scope>
    <source>
        <strain evidence="9">Cc1.17</strain>
    </source>
</reference>
<dbReference type="PANTHER" id="PTHR46383:SF1">
    <property type="entry name" value="ASPARTATE AMINOTRANSFERASE"/>
    <property type="match status" value="1"/>
</dbReference>
<feature type="domain" description="Aminotransferase class I/classII large" evidence="7">
    <location>
        <begin position="28"/>
        <end position="374"/>
    </location>
</feature>